<evidence type="ECO:0000256" key="4">
    <source>
        <dbReference type="ARBA" id="ARBA00023065"/>
    </source>
</evidence>
<dbReference type="GO" id="GO:0005432">
    <property type="term" value="F:calcium:sodium antiporter activity"/>
    <property type="evidence" value="ECO:0007669"/>
    <property type="project" value="TreeGrafter"/>
</dbReference>
<dbReference type="GO" id="GO:0007154">
    <property type="term" value="P:cell communication"/>
    <property type="evidence" value="ECO:0007669"/>
    <property type="project" value="InterPro"/>
</dbReference>
<dbReference type="InterPro" id="IPR003644">
    <property type="entry name" value="Calx_beta"/>
</dbReference>
<dbReference type="PANTHER" id="PTHR11878:SF65">
    <property type="entry name" value="NA_CA-EXCHANGE PROTEIN, ISOFORM G"/>
    <property type="match status" value="1"/>
</dbReference>
<evidence type="ECO:0000313" key="6">
    <source>
        <dbReference type="EMBL" id="GIY91764.1"/>
    </source>
</evidence>
<keyword evidence="4" id="KW-0406">Ion transport</keyword>
<keyword evidence="6" id="KW-0675">Receptor</keyword>
<reference evidence="6 7" key="1">
    <citation type="submission" date="2021-06" db="EMBL/GenBank/DDBJ databases">
        <title>Caerostris extrusa draft genome.</title>
        <authorList>
            <person name="Kono N."/>
            <person name="Arakawa K."/>
        </authorList>
    </citation>
    <scope>NUCLEOTIDE SEQUENCE [LARGE SCALE GENOMIC DNA]</scope>
</reference>
<keyword evidence="1" id="KW-0732">Signal</keyword>
<dbReference type="InterPro" id="IPR051171">
    <property type="entry name" value="CaCA"/>
</dbReference>
<dbReference type="InterPro" id="IPR038081">
    <property type="entry name" value="CalX-like_sf"/>
</dbReference>
<dbReference type="SMART" id="SM00237">
    <property type="entry name" value="Calx_beta"/>
    <property type="match status" value="4"/>
</dbReference>
<evidence type="ECO:0000313" key="7">
    <source>
        <dbReference type="Proteomes" id="UP001054945"/>
    </source>
</evidence>
<keyword evidence="4" id="KW-0813">Transport</keyword>
<evidence type="ECO:0000259" key="5">
    <source>
        <dbReference type="SMART" id="SM00237"/>
    </source>
</evidence>
<keyword evidence="3" id="KW-0106">Calcium</keyword>
<organism evidence="6 7">
    <name type="scientific">Caerostris extrusa</name>
    <name type="common">Bark spider</name>
    <name type="synonym">Caerostris bankana</name>
    <dbReference type="NCBI Taxonomy" id="172846"/>
    <lineage>
        <taxon>Eukaryota</taxon>
        <taxon>Metazoa</taxon>
        <taxon>Ecdysozoa</taxon>
        <taxon>Arthropoda</taxon>
        <taxon>Chelicerata</taxon>
        <taxon>Arachnida</taxon>
        <taxon>Araneae</taxon>
        <taxon>Araneomorphae</taxon>
        <taxon>Entelegynae</taxon>
        <taxon>Araneoidea</taxon>
        <taxon>Araneidae</taxon>
        <taxon>Caerostris</taxon>
    </lineage>
</organism>
<dbReference type="AlphaFoldDB" id="A0AAV4XB04"/>
<sequence length="540" mass="59098">MERPSYTVLENAGKIEVGVVRVGGTDGQIRVRYQTVPKSAKEDLDFQPAFGELVFEEGENRKTIPLMLLDDKVREPAQSFEVLLSDPTGGAGVINFRGLGSGQRTLITINDDDMTPGTLELERSSRISYPPKELSFDEGEIRKTISVKILDDNVREPSKTFEVQLLDPTAEMGVLNFRGLGSLPTAVVTITDDDMTPGSLQLERSLPTLSALVGKDFILKTTELVFKDGETKKSIVIQILDNSVKEPLKSFVIELVDPTADVGVLNFRGLGSRPSTEVFITDDDMTPGTLEIERSSYLISERDGSVQVGVVRVGGSDGRIKVKYQTIPRTAVAQVDFVPATGELFFDVGEAKQTITIQILNDNVREPSKTFEVQLLDPNAEERVLNFKGLGLVQTAVVTITDGDRGGAVQVGVVRVGGSDGRIKVRYQTVPITALVQTDFVPAKGELVFDEGEIRKTITVQILDDSVREPSKMFEVQLFDPTAGLGVINFRGFGSISKTVVTITDDDKVQQGRRVTYSTAYNATQTAETEETAYTYKEIP</sequence>
<dbReference type="Proteomes" id="UP001054945">
    <property type="component" value="Unassembled WGS sequence"/>
</dbReference>
<dbReference type="GO" id="GO:0042383">
    <property type="term" value="C:sarcolemma"/>
    <property type="evidence" value="ECO:0007669"/>
    <property type="project" value="TreeGrafter"/>
</dbReference>
<dbReference type="GO" id="GO:0098703">
    <property type="term" value="P:calcium ion import across plasma membrane"/>
    <property type="evidence" value="ECO:0007669"/>
    <property type="project" value="TreeGrafter"/>
</dbReference>
<dbReference type="SUPFAM" id="SSF141072">
    <property type="entry name" value="CalX-like"/>
    <property type="match status" value="5"/>
</dbReference>
<evidence type="ECO:0000256" key="2">
    <source>
        <dbReference type="ARBA" id="ARBA00022737"/>
    </source>
</evidence>
<gene>
    <name evidence="6" type="primary">GPR98</name>
    <name evidence="6" type="ORF">CEXT_712541</name>
</gene>
<keyword evidence="7" id="KW-1185">Reference proteome</keyword>
<proteinExistence type="predicted"/>
<accession>A0AAV4XB04</accession>
<dbReference type="PANTHER" id="PTHR11878">
    <property type="entry name" value="SODIUM/CALCIUM EXCHANGER"/>
    <property type="match status" value="1"/>
</dbReference>
<keyword evidence="2" id="KW-0677">Repeat</keyword>
<dbReference type="Pfam" id="PF03160">
    <property type="entry name" value="Calx-beta"/>
    <property type="match status" value="4"/>
</dbReference>
<name>A0AAV4XB04_CAEEX</name>
<dbReference type="GO" id="GO:0098794">
    <property type="term" value="C:postsynapse"/>
    <property type="evidence" value="ECO:0007669"/>
    <property type="project" value="TreeGrafter"/>
</dbReference>
<feature type="domain" description="Calx-beta" evidence="5">
    <location>
        <begin position="1"/>
        <end position="85"/>
    </location>
</feature>
<dbReference type="Gene3D" id="2.60.40.2030">
    <property type="match status" value="5"/>
</dbReference>
<feature type="domain" description="Calx-beta" evidence="5">
    <location>
        <begin position="396"/>
        <end position="479"/>
    </location>
</feature>
<evidence type="ECO:0000256" key="1">
    <source>
        <dbReference type="ARBA" id="ARBA00022729"/>
    </source>
</evidence>
<dbReference type="EMBL" id="BPLR01000050">
    <property type="protein sequence ID" value="GIY91764.1"/>
    <property type="molecule type" value="Genomic_DNA"/>
</dbReference>
<comment type="caution">
    <text evidence="6">The sequence shown here is derived from an EMBL/GenBank/DDBJ whole genome shotgun (WGS) entry which is preliminary data.</text>
</comment>
<protein>
    <submittedName>
        <fullName evidence="6">G-protein coupled receptor 98</fullName>
    </submittedName>
</protein>
<feature type="domain" description="Calx-beta" evidence="5">
    <location>
        <begin position="276"/>
        <end position="376"/>
    </location>
</feature>
<feature type="domain" description="Calx-beta" evidence="5">
    <location>
        <begin position="186"/>
        <end position="256"/>
    </location>
</feature>
<evidence type="ECO:0000256" key="3">
    <source>
        <dbReference type="ARBA" id="ARBA00022837"/>
    </source>
</evidence>
<dbReference type="GO" id="GO:0030424">
    <property type="term" value="C:axon"/>
    <property type="evidence" value="ECO:0007669"/>
    <property type="project" value="TreeGrafter"/>
</dbReference>